<proteinExistence type="predicted"/>
<sequence length="66" mass="7514">MFPCKTYQAIEVGEKRFVQAGKGAHLLKRDVIPLFVANGIDQPVIGRYGFDPVDNLPIRVIRRIIY</sequence>
<dbReference type="AlphaFoldDB" id="A0A645BFT3"/>
<name>A0A645BFT3_9ZZZZ</name>
<organism evidence="1">
    <name type="scientific">bioreactor metagenome</name>
    <dbReference type="NCBI Taxonomy" id="1076179"/>
    <lineage>
        <taxon>unclassified sequences</taxon>
        <taxon>metagenomes</taxon>
        <taxon>ecological metagenomes</taxon>
    </lineage>
</organism>
<gene>
    <name evidence="1" type="ORF">SDC9_110361</name>
</gene>
<protein>
    <submittedName>
        <fullName evidence="1">Uncharacterized protein</fullName>
    </submittedName>
</protein>
<dbReference type="EMBL" id="VSSQ01019437">
    <property type="protein sequence ID" value="MPM63481.1"/>
    <property type="molecule type" value="Genomic_DNA"/>
</dbReference>
<accession>A0A645BFT3</accession>
<evidence type="ECO:0000313" key="1">
    <source>
        <dbReference type="EMBL" id="MPM63481.1"/>
    </source>
</evidence>
<reference evidence="1" key="1">
    <citation type="submission" date="2019-08" db="EMBL/GenBank/DDBJ databases">
        <authorList>
            <person name="Kucharzyk K."/>
            <person name="Murdoch R.W."/>
            <person name="Higgins S."/>
            <person name="Loffler F."/>
        </authorList>
    </citation>
    <scope>NUCLEOTIDE SEQUENCE</scope>
</reference>
<comment type="caution">
    <text evidence="1">The sequence shown here is derived from an EMBL/GenBank/DDBJ whole genome shotgun (WGS) entry which is preliminary data.</text>
</comment>